<comment type="caution">
    <text evidence="2">The sequence shown here is derived from an EMBL/GenBank/DDBJ whole genome shotgun (WGS) entry which is preliminary data.</text>
</comment>
<dbReference type="PANTHER" id="PTHR22642">
    <property type="entry name" value="IMIDAZOLONEPROPIONASE"/>
    <property type="match status" value="1"/>
</dbReference>
<feature type="domain" description="Amidohydrolase 3" evidence="1">
    <location>
        <begin position="51"/>
        <end position="536"/>
    </location>
</feature>
<proteinExistence type="predicted"/>
<reference evidence="2 3" key="1">
    <citation type="submission" date="2021-10" db="EMBL/GenBank/DDBJ databases">
        <title>Lutispora strain m25 sp. nov., a thermophilic, non-spore-forming bacterium isolated from a lab-scale methanogenic bioreactor digesting anaerobic sludge.</title>
        <authorList>
            <person name="El Houari A."/>
            <person name="Mcdonald J."/>
        </authorList>
    </citation>
    <scope>NUCLEOTIDE SEQUENCE [LARGE SCALE GENOMIC DNA]</scope>
    <source>
        <strain evidence="3">m25</strain>
    </source>
</reference>
<dbReference type="Gene3D" id="3.10.310.70">
    <property type="match status" value="1"/>
</dbReference>
<evidence type="ECO:0000313" key="3">
    <source>
        <dbReference type="Proteomes" id="UP001651880"/>
    </source>
</evidence>
<dbReference type="Gene3D" id="2.30.40.10">
    <property type="entry name" value="Urease, subunit C, domain 1"/>
    <property type="match status" value="1"/>
</dbReference>
<dbReference type="PANTHER" id="PTHR22642:SF2">
    <property type="entry name" value="PROTEIN LONG AFTER FAR-RED 3"/>
    <property type="match status" value="1"/>
</dbReference>
<evidence type="ECO:0000259" key="1">
    <source>
        <dbReference type="Pfam" id="PF07969"/>
    </source>
</evidence>
<dbReference type="RefSeq" id="WP_255228836.1">
    <property type="nucleotide sequence ID" value="NZ_JAJEKE010000020.1"/>
</dbReference>
<organism evidence="2 3">
    <name type="scientific">Lutispora saccharofermentans</name>
    <dbReference type="NCBI Taxonomy" id="3024236"/>
    <lineage>
        <taxon>Bacteria</taxon>
        <taxon>Bacillati</taxon>
        <taxon>Bacillota</taxon>
        <taxon>Clostridia</taxon>
        <taxon>Lutisporales</taxon>
        <taxon>Lutisporaceae</taxon>
        <taxon>Lutispora</taxon>
    </lineage>
</organism>
<dbReference type="CDD" id="cd01300">
    <property type="entry name" value="YtcJ_like"/>
    <property type="match status" value="1"/>
</dbReference>
<dbReference type="Gene3D" id="3.20.20.140">
    <property type="entry name" value="Metal-dependent hydrolases"/>
    <property type="match status" value="1"/>
</dbReference>
<sequence length="541" mass="60192">MYKIFINGKIATMEKNMPLVEAVVVSKGKIVYVGSNEEALKHQESDSLIADLKGRLMVPGLIDSHMHLLNLGCSMQNIDLSGVRSMKELKASISGFIKDHDIEPGQWVLGRGWNQDYFDVKVFPDRYDLDEVSEDHPIMITRACGHAVAVNSKALELCGIDRNTKQVEGGAIDLDDAGEPNGIFRENAISMVDEAIPKADIETIKEMLISAQEKALSFGITSVQSDDLQSAPGLGFEEVIQAYKELAAEGRMKIRLYEQCLLPTMEELRSFFDKGYYPGWGDRVFKLGPLKLVTDGSLGARTAYMTLPYEDAPGTYGICTYSQGELDELVAYAHERNMSTAIHCIGDKAMYMAFDSIDKAKNNMPDKHVRHSIVHCQITDEKLLDKFKESDVIAHVQPIFLDYDLHIVEDRIGTERAKRTYNWKSLIDRGVHTAFGSDCPVEPCNVMHGIYAAVTRKDLRGYPTGGWLPEQKISVEEALYGFTMGAAYASFEEDIKGSVKAGKLADFTVLSEDIFEIEPDKIKNVEVAATILNGEIMWGSL</sequence>
<dbReference type="InterPro" id="IPR033932">
    <property type="entry name" value="YtcJ-like"/>
</dbReference>
<protein>
    <submittedName>
        <fullName evidence="2">Amidohydrolase</fullName>
    </submittedName>
</protein>
<accession>A0ABT1NJ51</accession>
<gene>
    <name evidence="2" type="ORF">LJD61_17435</name>
</gene>
<dbReference type="Proteomes" id="UP001651880">
    <property type="component" value="Unassembled WGS sequence"/>
</dbReference>
<dbReference type="InterPro" id="IPR011059">
    <property type="entry name" value="Metal-dep_hydrolase_composite"/>
</dbReference>
<dbReference type="Pfam" id="PF07969">
    <property type="entry name" value="Amidohydro_3"/>
    <property type="match status" value="1"/>
</dbReference>
<name>A0ABT1NJ51_9FIRM</name>
<dbReference type="InterPro" id="IPR013108">
    <property type="entry name" value="Amidohydro_3"/>
</dbReference>
<dbReference type="SUPFAM" id="SSF51556">
    <property type="entry name" value="Metallo-dependent hydrolases"/>
    <property type="match status" value="1"/>
</dbReference>
<keyword evidence="3" id="KW-1185">Reference proteome</keyword>
<evidence type="ECO:0000313" key="2">
    <source>
        <dbReference type="EMBL" id="MCQ1531310.1"/>
    </source>
</evidence>
<dbReference type="EMBL" id="JAJEKE010000020">
    <property type="protein sequence ID" value="MCQ1531310.1"/>
    <property type="molecule type" value="Genomic_DNA"/>
</dbReference>
<dbReference type="SUPFAM" id="SSF51338">
    <property type="entry name" value="Composite domain of metallo-dependent hydrolases"/>
    <property type="match status" value="1"/>
</dbReference>
<dbReference type="InterPro" id="IPR032466">
    <property type="entry name" value="Metal_Hydrolase"/>
</dbReference>